<dbReference type="EMBL" id="VXIS01000109">
    <property type="protein sequence ID" value="KAA8904414.1"/>
    <property type="molecule type" value="Genomic_DNA"/>
</dbReference>
<feature type="compositionally biased region" description="Basic residues" evidence="1">
    <location>
        <begin position="8"/>
        <end position="19"/>
    </location>
</feature>
<dbReference type="SUPFAM" id="SSF49879">
    <property type="entry name" value="SMAD/FHA domain"/>
    <property type="match status" value="1"/>
</dbReference>
<sequence>MPRSRSPLPRRHTRSRSRHRDRESYRTQDHERDRKYRSRDDRRHVEGDRRDSSRRRRPSRAPPASRSSRNYSPPARDSPSTRGTSKDARSLSTTTPALAPAEKEKPNFSATGVLAAAANTVNNVVLKYHEPPDSRLPPSNPAWRVFIFKGEEIVDTVELNSRSCWLLGRDRAVADVPVDHPSCSKQHAVLQFRHVVKTDEFGEKKAGVRLYVMDLESANGTILNGDEIEPRRYVECLKGDLLRFGLSTREYVVMLEDE</sequence>
<dbReference type="Pfam" id="PF00498">
    <property type="entry name" value="FHA"/>
    <property type="match status" value="1"/>
</dbReference>
<dbReference type="OrthoDB" id="444265at2759"/>
<evidence type="ECO:0000256" key="1">
    <source>
        <dbReference type="SAM" id="MobiDB-lite"/>
    </source>
</evidence>
<name>A0A5J5EVW5_9PEZI</name>
<feature type="region of interest" description="Disordered" evidence="1">
    <location>
        <begin position="1"/>
        <end position="105"/>
    </location>
</feature>
<feature type="compositionally biased region" description="Basic and acidic residues" evidence="1">
    <location>
        <begin position="20"/>
        <end position="51"/>
    </location>
</feature>
<dbReference type="Proteomes" id="UP000326924">
    <property type="component" value="Unassembled WGS sequence"/>
</dbReference>
<dbReference type="InterPro" id="IPR000253">
    <property type="entry name" value="FHA_dom"/>
</dbReference>
<evidence type="ECO:0000259" key="2">
    <source>
        <dbReference type="PROSITE" id="PS50006"/>
    </source>
</evidence>
<dbReference type="PROSITE" id="PS50006">
    <property type="entry name" value="FHA_DOMAIN"/>
    <property type="match status" value="1"/>
</dbReference>
<dbReference type="AlphaFoldDB" id="A0A5J5EVW5"/>
<accession>A0A5J5EVW5</accession>
<dbReference type="FunCoup" id="A0A5J5EVW5">
    <property type="interactions" value="99"/>
</dbReference>
<gene>
    <name evidence="3" type="ORF">FN846DRAFT_779687</name>
</gene>
<dbReference type="InParanoid" id="A0A5J5EVW5"/>
<organism evidence="3 4">
    <name type="scientific">Sphaerosporella brunnea</name>
    <dbReference type="NCBI Taxonomy" id="1250544"/>
    <lineage>
        <taxon>Eukaryota</taxon>
        <taxon>Fungi</taxon>
        <taxon>Dikarya</taxon>
        <taxon>Ascomycota</taxon>
        <taxon>Pezizomycotina</taxon>
        <taxon>Pezizomycetes</taxon>
        <taxon>Pezizales</taxon>
        <taxon>Pyronemataceae</taxon>
        <taxon>Sphaerosporella</taxon>
    </lineage>
</organism>
<evidence type="ECO:0000313" key="4">
    <source>
        <dbReference type="Proteomes" id="UP000326924"/>
    </source>
</evidence>
<dbReference type="InterPro" id="IPR008984">
    <property type="entry name" value="SMAD_FHA_dom_sf"/>
</dbReference>
<reference evidence="3 4" key="1">
    <citation type="submission" date="2019-09" db="EMBL/GenBank/DDBJ databases">
        <title>Draft genome of the ectomycorrhizal ascomycete Sphaerosporella brunnea.</title>
        <authorList>
            <consortium name="DOE Joint Genome Institute"/>
            <person name="Benucci G.M."/>
            <person name="Marozzi G."/>
            <person name="Antonielli L."/>
            <person name="Sanchez S."/>
            <person name="Marco P."/>
            <person name="Wang X."/>
            <person name="Falini L.B."/>
            <person name="Barry K."/>
            <person name="Haridas S."/>
            <person name="Lipzen A."/>
            <person name="Labutti K."/>
            <person name="Grigoriev I.V."/>
            <person name="Murat C."/>
            <person name="Martin F."/>
            <person name="Albertini E."/>
            <person name="Donnini D."/>
            <person name="Bonito G."/>
        </authorList>
    </citation>
    <scope>NUCLEOTIDE SEQUENCE [LARGE SCALE GENOMIC DNA]</scope>
    <source>
        <strain evidence="3 4">Sb_GMNB300</strain>
    </source>
</reference>
<proteinExistence type="predicted"/>
<dbReference type="SMART" id="SM00240">
    <property type="entry name" value="FHA"/>
    <property type="match status" value="1"/>
</dbReference>
<dbReference type="PANTHER" id="PTHR23308">
    <property type="entry name" value="NUCLEAR INHIBITOR OF PROTEIN PHOSPHATASE-1"/>
    <property type="match status" value="1"/>
</dbReference>
<evidence type="ECO:0000313" key="3">
    <source>
        <dbReference type="EMBL" id="KAA8904414.1"/>
    </source>
</evidence>
<dbReference type="InterPro" id="IPR050923">
    <property type="entry name" value="Cell_Proc_Reg/RNA_Proc"/>
</dbReference>
<feature type="compositionally biased region" description="Low complexity" evidence="1">
    <location>
        <begin position="62"/>
        <end position="75"/>
    </location>
</feature>
<feature type="domain" description="FHA" evidence="2">
    <location>
        <begin position="165"/>
        <end position="228"/>
    </location>
</feature>
<keyword evidence="4" id="KW-1185">Reference proteome</keyword>
<dbReference type="Gene3D" id="2.60.200.20">
    <property type="match status" value="1"/>
</dbReference>
<protein>
    <submittedName>
        <fullName evidence="3">SMAD/FHA domain-containing protein</fullName>
    </submittedName>
</protein>
<comment type="caution">
    <text evidence="3">The sequence shown here is derived from an EMBL/GenBank/DDBJ whole genome shotgun (WGS) entry which is preliminary data.</text>
</comment>